<name>A0AAN7B206_9PEZI</name>
<dbReference type="Proteomes" id="UP001301769">
    <property type="component" value="Unassembled WGS sequence"/>
</dbReference>
<evidence type="ECO:0000313" key="2">
    <source>
        <dbReference type="Proteomes" id="UP001301769"/>
    </source>
</evidence>
<organism evidence="1 2">
    <name type="scientific">Rhypophila decipiens</name>
    <dbReference type="NCBI Taxonomy" id="261697"/>
    <lineage>
        <taxon>Eukaryota</taxon>
        <taxon>Fungi</taxon>
        <taxon>Dikarya</taxon>
        <taxon>Ascomycota</taxon>
        <taxon>Pezizomycotina</taxon>
        <taxon>Sordariomycetes</taxon>
        <taxon>Sordariomycetidae</taxon>
        <taxon>Sordariales</taxon>
        <taxon>Naviculisporaceae</taxon>
        <taxon>Rhypophila</taxon>
    </lineage>
</organism>
<reference evidence="1" key="2">
    <citation type="submission" date="2023-05" db="EMBL/GenBank/DDBJ databases">
        <authorList>
            <consortium name="Lawrence Berkeley National Laboratory"/>
            <person name="Steindorff A."/>
            <person name="Hensen N."/>
            <person name="Bonometti L."/>
            <person name="Westerberg I."/>
            <person name="Brannstrom I.O."/>
            <person name="Guillou S."/>
            <person name="Cros-Aarteil S."/>
            <person name="Calhoun S."/>
            <person name="Haridas S."/>
            <person name="Kuo A."/>
            <person name="Mondo S."/>
            <person name="Pangilinan J."/>
            <person name="Riley R."/>
            <person name="Labutti K."/>
            <person name="Andreopoulos B."/>
            <person name="Lipzen A."/>
            <person name="Chen C."/>
            <person name="Yanf M."/>
            <person name="Daum C."/>
            <person name="Ng V."/>
            <person name="Clum A."/>
            <person name="Ohm R."/>
            <person name="Martin F."/>
            <person name="Silar P."/>
            <person name="Natvig D."/>
            <person name="Lalanne C."/>
            <person name="Gautier V."/>
            <person name="Ament-Velasquez S.L."/>
            <person name="Kruys A."/>
            <person name="Hutchinson M.I."/>
            <person name="Powell A.J."/>
            <person name="Barry K."/>
            <person name="Miller A.N."/>
            <person name="Grigoriev I.V."/>
            <person name="Debuchy R."/>
            <person name="Gladieux P."/>
            <person name="Thoren M.H."/>
            <person name="Johannesson H."/>
        </authorList>
    </citation>
    <scope>NUCLEOTIDE SEQUENCE</scope>
    <source>
        <strain evidence="1">PSN293</strain>
    </source>
</reference>
<comment type="caution">
    <text evidence="1">The sequence shown here is derived from an EMBL/GenBank/DDBJ whole genome shotgun (WGS) entry which is preliminary data.</text>
</comment>
<dbReference type="EMBL" id="MU858331">
    <property type="protein sequence ID" value="KAK4206977.1"/>
    <property type="molecule type" value="Genomic_DNA"/>
</dbReference>
<protein>
    <submittedName>
        <fullName evidence="1">Uncharacterized protein</fullName>
    </submittedName>
</protein>
<keyword evidence="2" id="KW-1185">Reference proteome</keyword>
<accession>A0AAN7B206</accession>
<gene>
    <name evidence="1" type="ORF">QBC37DRAFT_299701</name>
</gene>
<sequence>MPLTVTFPVSNSVPFYLPLLDIPVFSQNITVSFKDGTHLFSSPDFKIGTDYTHGERAIFGRLVFRYTYDSCNQCITVCGTDYPSADGMSLISHQEGSESQEGEDTCVEHAAENVGFPADELHGRPSWNYHSQLMPGAAKAIKTIVRDANEALLAFLKCFTASDTPTPVSVITRSLPPILPLPIYHSLTSVHRDGKFLETYDPTKTYLAIDRINPIDSTYKGTQDLTGGWEFANVIGSTNDPRVGNDSWIKLWKCACKADPKLCTSYKFGGFDCGGRLLGGHVIAGQQATRVGKGSNDVLIVPICTRHNNNDNVYMSVIENFKAVVLNNYMGS</sequence>
<dbReference type="AlphaFoldDB" id="A0AAN7B206"/>
<reference evidence="1" key="1">
    <citation type="journal article" date="2023" name="Mol. Phylogenet. Evol.">
        <title>Genome-scale phylogeny and comparative genomics of the fungal order Sordariales.</title>
        <authorList>
            <person name="Hensen N."/>
            <person name="Bonometti L."/>
            <person name="Westerberg I."/>
            <person name="Brannstrom I.O."/>
            <person name="Guillou S."/>
            <person name="Cros-Aarteil S."/>
            <person name="Calhoun S."/>
            <person name="Haridas S."/>
            <person name="Kuo A."/>
            <person name="Mondo S."/>
            <person name="Pangilinan J."/>
            <person name="Riley R."/>
            <person name="LaButti K."/>
            <person name="Andreopoulos B."/>
            <person name="Lipzen A."/>
            <person name="Chen C."/>
            <person name="Yan M."/>
            <person name="Daum C."/>
            <person name="Ng V."/>
            <person name="Clum A."/>
            <person name="Steindorff A."/>
            <person name="Ohm R.A."/>
            <person name="Martin F."/>
            <person name="Silar P."/>
            <person name="Natvig D.O."/>
            <person name="Lalanne C."/>
            <person name="Gautier V."/>
            <person name="Ament-Velasquez S.L."/>
            <person name="Kruys A."/>
            <person name="Hutchinson M.I."/>
            <person name="Powell A.J."/>
            <person name="Barry K."/>
            <person name="Miller A.N."/>
            <person name="Grigoriev I.V."/>
            <person name="Debuchy R."/>
            <person name="Gladieux P."/>
            <person name="Hiltunen Thoren M."/>
            <person name="Johannesson H."/>
        </authorList>
    </citation>
    <scope>NUCLEOTIDE SEQUENCE</scope>
    <source>
        <strain evidence="1">PSN293</strain>
    </source>
</reference>
<proteinExistence type="predicted"/>
<evidence type="ECO:0000313" key="1">
    <source>
        <dbReference type="EMBL" id="KAK4206977.1"/>
    </source>
</evidence>